<dbReference type="Pfam" id="PF07873">
    <property type="entry name" value="YabP"/>
    <property type="match status" value="1"/>
</dbReference>
<dbReference type="OrthoDB" id="2989236at2"/>
<accession>A0A1D8GCA9</accession>
<dbReference type="InterPro" id="IPR022477">
    <property type="entry name" value="Spore_YqfC"/>
</dbReference>
<dbReference type="RefSeq" id="WP_069974098.1">
    <property type="nucleotide sequence ID" value="NZ_CP017269.1"/>
</dbReference>
<gene>
    <name evidence="1" type="ORF">Gferi_02285</name>
</gene>
<evidence type="ECO:0000313" key="1">
    <source>
        <dbReference type="EMBL" id="AOT68522.1"/>
    </source>
</evidence>
<sequence>MQSRTAAIKESISELLELPKDIILDLPRVTMIGNLQIYIENHKGIVEYSKTRVRINTRSGILRITGKELTIKNIVTDEIVICGSFESIEFTV</sequence>
<protein>
    <submittedName>
        <fullName evidence="1">Sporulation protein YqfC</fullName>
    </submittedName>
</protein>
<dbReference type="AlphaFoldDB" id="A0A1D8GCA9"/>
<dbReference type="KEGG" id="gfe:Gferi_02285"/>
<proteinExistence type="predicted"/>
<organism evidence="1 2">
    <name type="scientific">Geosporobacter ferrireducens</name>
    <dbReference type="NCBI Taxonomy" id="1424294"/>
    <lineage>
        <taxon>Bacteria</taxon>
        <taxon>Bacillati</taxon>
        <taxon>Bacillota</taxon>
        <taxon>Clostridia</taxon>
        <taxon>Peptostreptococcales</taxon>
        <taxon>Thermotaleaceae</taxon>
        <taxon>Geosporobacter</taxon>
    </lineage>
</organism>
<dbReference type="InterPro" id="IPR038705">
    <property type="entry name" value="YabP_sf"/>
</dbReference>
<dbReference type="Gene3D" id="2.60.40.2000">
    <property type="match status" value="1"/>
</dbReference>
<reference evidence="1 2" key="1">
    <citation type="submission" date="2016-09" db="EMBL/GenBank/DDBJ databases">
        <title>Genomic analysis reveals versatility of anaerobic energy metabolism of Geosporobacter ferrireducens IRF9 of phylum Firmicutes.</title>
        <authorList>
            <person name="Kim S.-J."/>
        </authorList>
    </citation>
    <scope>NUCLEOTIDE SEQUENCE [LARGE SCALE GENOMIC DNA]</scope>
    <source>
        <strain evidence="1 2">IRF9</strain>
    </source>
</reference>
<dbReference type="NCBIfam" id="TIGR02856">
    <property type="entry name" value="spore_yqfC"/>
    <property type="match status" value="1"/>
</dbReference>
<name>A0A1D8GCA9_9FIRM</name>
<evidence type="ECO:0000313" key="2">
    <source>
        <dbReference type="Proteomes" id="UP000095743"/>
    </source>
</evidence>
<dbReference type="EMBL" id="CP017269">
    <property type="protein sequence ID" value="AOT68522.1"/>
    <property type="molecule type" value="Genomic_DNA"/>
</dbReference>
<keyword evidence="2" id="KW-1185">Reference proteome</keyword>
<dbReference type="STRING" id="1424294.Gferi_02285"/>
<dbReference type="InterPro" id="IPR022476">
    <property type="entry name" value="Spore_YabP/YqfC"/>
</dbReference>
<dbReference type="Proteomes" id="UP000095743">
    <property type="component" value="Chromosome"/>
</dbReference>